<reference evidence="1 2" key="1">
    <citation type="journal article" date="2022" name="bioRxiv">
        <title>Genomics of Preaxostyla Flagellates Illuminates Evolutionary Transitions and the Path Towards Mitochondrial Loss.</title>
        <authorList>
            <person name="Novak L.V.F."/>
            <person name="Treitli S.C."/>
            <person name="Pyrih J."/>
            <person name="Halakuc P."/>
            <person name="Pipaliya S.V."/>
            <person name="Vacek V."/>
            <person name="Brzon O."/>
            <person name="Soukal P."/>
            <person name="Eme L."/>
            <person name="Dacks J.B."/>
            <person name="Karnkowska A."/>
            <person name="Elias M."/>
            <person name="Hampl V."/>
        </authorList>
    </citation>
    <scope>NUCLEOTIDE SEQUENCE [LARGE SCALE GENOMIC DNA]</scope>
    <source>
        <strain evidence="1">NAU3</strain>
        <tissue evidence="1">Gut</tissue>
    </source>
</reference>
<name>A0ABQ9YBC8_9EUKA</name>
<keyword evidence="2" id="KW-1185">Reference proteome</keyword>
<evidence type="ECO:0000313" key="1">
    <source>
        <dbReference type="EMBL" id="KAK2960919.1"/>
    </source>
</evidence>
<accession>A0ABQ9YBC8</accession>
<organism evidence="1 2">
    <name type="scientific">Blattamonas nauphoetae</name>
    <dbReference type="NCBI Taxonomy" id="2049346"/>
    <lineage>
        <taxon>Eukaryota</taxon>
        <taxon>Metamonada</taxon>
        <taxon>Preaxostyla</taxon>
        <taxon>Oxymonadida</taxon>
        <taxon>Blattamonas</taxon>
    </lineage>
</organism>
<proteinExistence type="predicted"/>
<comment type="caution">
    <text evidence="1">The sequence shown here is derived from an EMBL/GenBank/DDBJ whole genome shotgun (WGS) entry which is preliminary data.</text>
</comment>
<dbReference type="Proteomes" id="UP001281761">
    <property type="component" value="Unassembled WGS sequence"/>
</dbReference>
<dbReference type="EMBL" id="JARBJD010000019">
    <property type="protein sequence ID" value="KAK2960919.1"/>
    <property type="molecule type" value="Genomic_DNA"/>
</dbReference>
<gene>
    <name evidence="1" type="ORF">BLNAU_4006</name>
</gene>
<evidence type="ECO:0000313" key="2">
    <source>
        <dbReference type="Proteomes" id="UP001281761"/>
    </source>
</evidence>
<sequence>MRAAVVFAELMYFGQLSDSPSPKDLSILGWGLTHSPDVRTASKFIFPIYLNLHRLLESDLSVDEVPTLIEAVLKFETQIADAMAAFQKSKSHWTKNKPFRFFAFTIIVALLTSLDKSSFRSSYFGSMAAGDTETLFVHKGQFLATSPNKIESSHFYSIDGVPPHKPLSFPDPDPFSPPASYPEQIIAPLVTYFERIVARMSSFKTDLLSSAQLRAKVGVDLLVLNHPNRVYDIFLQLSCCLAILVPSVDAIELSKLVEPFYFAEEQNLFSLTHQFFIILAHRLNQTVTDFFASTHIHHFTKKPPQLPWGHLPLRPSDVSPAISLFKAYVFRHAQADKYDRTTLRLSETDLHYVTNRFIIAVFLLEFESKTNNVCTEATLKRICIPSTQIVVPTSFFLPFSRLLKLTRAIKLSGTSKTPQQDLTHVHVVRLARVVALVRLLLYFNDRSDQDKTTRQGMSPILANELLSSLLLFPTLRSYNVTVSLLLPTQPMIIYRDEVDPRLLSMWNTSLKEEGLDDFLCCFFNDGVQPCAKFCGFNCRLPVSPVLTLDRRYVFRG</sequence>
<protein>
    <submittedName>
        <fullName evidence="1">Uncharacterized protein</fullName>
    </submittedName>
</protein>